<accession>A0ABN4X1V7</accession>
<protein>
    <submittedName>
        <fullName evidence="1">Uncharacterized protein</fullName>
    </submittedName>
</protein>
<dbReference type="Proteomes" id="UP000188174">
    <property type="component" value="Chromosome"/>
</dbReference>
<evidence type="ECO:0000313" key="2">
    <source>
        <dbReference type="Proteomes" id="UP000188174"/>
    </source>
</evidence>
<dbReference type="EMBL" id="CP019630">
    <property type="protein sequence ID" value="AQQ06941.1"/>
    <property type="molecule type" value="Genomic_DNA"/>
</dbReference>
<name>A0ABN4X1V7_9HYPH</name>
<organism evidence="1 2">
    <name type="scientific">Roseibium algicola</name>
    <dbReference type="NCBI Taxonomy" id="2857014"/>
    <lineage>
        <taxon>Bacteria</taxon>
        <taxon>Pseudomonadati</taxon>
        <taxon>Pseudomonadota</taxon>
        <taxon>Alphaproteobacteria</taxon>
        <taxon>Hyphomicrobiales</taxon>
        <taxon>Stappiaceae</taxon>
        <taxon>Roseibium</taxon>
    </lineage>
</organism>
<reference evidence="1 2" key="1">
    <citation type="submission" date="2017-02" db="EMBL/GenBank/DDBJ databases">
        <authorList>
            <person name="Jeong S."/>
        </authorList>
    </citation>
    <scope>NUCLEOTIDE SEQUENCE [LARGE SCALE GENOMIC DNA]</scope>
    <source>
        <strain evidence="1 2">RMAR6-6</strain>
    </source>
</reference>
<evidence type="ECO:0000313" key="1">
    <source>
        <dbReference type="EMBL" id="AQQ06941.1"/>
    </source>
</evidence>
<gene>
    <name evidence="1" type="ORF">B0E33_27950</name>
</gene>
<proteinExistence type="predicted"/>
<sequence length="66" mass="7364">MPNLAKVLIIQTTVMLAFPVSANVYRPNKIRKNGQKLPDLKRFDQLAGTMNRASISAVPKEKLVMP</sequence>
<keyword evidence="2" id="KW-1185">Reference proteome</keyword>